<proteinExistence type="predicted"/>
<comment type="caution">
    <text evidence="4">The sequence shown here is derived from an EMBL/GenBank/DDBJ whole genome shotgun (WGS) entry which is preliminary data.</text>
</comment>
<evidence type="ECO:0000259" key="1">
    <source>
        <dbReference type="Pfam" id="PF22007"/>
    </source>
</evidence>
<sequence length="533" mass="61378">MRFHCTKKLLDMLNKSSKLLDFDPLPVQPVDKVTNQDELNDWHASLTEVDGSYIATFINDLTSFPVVVGLFDLDNIYEAFEGFENVLGEVMLKQKIDKQIVFEYLEDLEPPILTKTISRAKTGPLSAVTIDAQNILYEEGTTSFDPVEVTIALSETPRVKNGKAFFPAENWLEIWDERSKLEESYLVSTGSDETLTEKNLPSQKDWIAFYEVVDKIKKETPWRKIDDDELIAVKDPESEEWTYCSIMGRLGEFSGIGLFEGDKGLKSLVKVYSVDHFIPEYQLKSIQDCLLLSYVSRSEIETDNYDRLQKLGLVENQYYLLPEIMKHTPGFVPWSILSQAEVKRATLILNQVLTVLNNLTYADELPRLMDGLVTSRYKQDGKWETSERPLPDLQSLFEQEPYIFGNDLVLHQIKKAPKSPLSLQVDAVHAPAILQEHPEERPYYPMITLCVEEESMEVLNAVTYPETKENPKHILECVVEVCKDMRPKEIIIRTQTIEWVLEDFCNKTDIKLVVRERLPEFDEVVSHLENEFS</sequence>
<dbReference type="Pfam" id="PF23988">
    <property type="entry name" value="DUF7309"/>
    <property type="match status" value="1"/>
</dbReference>
<feature type="domain" description="DUF7309" evidence="3">
    <location>
        <begin position="206"/>
        <end position="361"/>
    </location>
</feature>
<reference evidence="4 5" key="1">
    <citation type="submission" date="2019-05" db="EMBL/GenBank/DDBJ databases">
        <title>The metagenome of a microbial culture collection derived from dairy environment covers the genomic content of the human microbiome.</title>
        <authorList>
            <person name="Roder T."/>
            <person name="Wuthrich D."/>
            <person name="Sattari Z."/>
            <person name="Von Ah U."/>
            <person name="Bar C."/>
            <person name="Ronchi F."/>
            <person name="Macpherson A.J."/>
            <person name="Ganal-Vonarburg S.C."/>
            <person name="Bruggmann R."/>
            <person name="Vergeres G."/>
        </authorList>
    </citation>
    <scope>NUCLEOTIDE SEQUENCE [LARGE SCALE GENOMIC DNA]</scope>
    <source>
        <strain evidence="4 5">FAM 24235</strain>
    </source>
</reference>
<dbReference type="InterPro" id="IPR053864">
    <property type="entry name" value="DUF6933"/>
</dbReference>
<feature type="domain" description="DUF6930" evidence="1">
    <location>
        <begin position="410"/>
        <end position="528"/>
    </location>
</feature>
<dbReference type="InterPro" id="IPR054216">
    <property type="entry name" value="DUF6930"/>
</dbReference>
<gene>
    <name evidence="4" type="ORF">FEZ48_11780</name>
</gene>
<name>A0A5R9BZU9_9LACT</name>
<dbReference type="Proteomes" id="UP000307201">
    <property type="component" value="Unassembled WGS sequence"/>
</dbReference>
<evidence type="ECO:0000313" key="4">
    <source>
        <dbReference type="EMBL" id="TLQ05902.1"/>
    </source>
</evidence>
<accession>A0A5R9BZU9</accession>
<evidence type="ECO:0000259" key="3">
    <source>
        <dbReference type="Pfam" id="PF23988"/>
    </source>
</evidence>
<feature type="domain" description="DUF6933" evidence="2">
    <location>
        <begin position="3"/>
        <end position="169"/>
    </location>
</feature>
<dbReference type="Pfam" id="PF22007">
    <property type="entry name" value="DUF6930"/>
    <property type="match status" value="1"/>
</dbReference>
<evidence type="ECO:0000313" key="5">
    <source>
        <dbReference type="Proteomes" id="UP000307201"/>
    </source>
</evidence>
<dbReference type="OrthoDB" id="9801392at2"/>
<dbReference type="STRING" id="191770.SAMN04488013_11134"/>
<dbReference type="RefSeq" id="WP_138472871.1">
    <property type="nucleotide sequence ID" value="NZ_VBTE01000046.1"/>
</dbReference>
<evidence type="ECO:0000259" key="2">
    <source>
        <dbReference type="Pfam" id="PF22016"/>
    </source>
</evidence>
<organism evidence="4 5">
    <name type="scientific">Marinilactibacillus psychrotolerans</name>
    <dbReference type="NCBI Taxonomy" id="191770"/>
    <lineage>
        <taxon>Bacteria</taxon>
        <taxon>Bacillati</taxon>
        <taxon>Bacillota</taxon>
        <taxon>Bacilli</taxon>
        <taxon>Lactobacillales</taxon>
        <taxon>Carnobacteriaceae</taxon>
        <taxon>Marinilactibacillus</taxon>
    </lineage>
</organism>
<dbReference type="InterPro" id="IPR055733">
    <property type="entry name" value="DUF7309"/>
</dbReference>
<dbReference type="AlphaFoldDB" id="A0A5R9BZU9"/>
<protein>
    <submittedName>
        <fullName evidence="4">Uncharacterized protein</fullName>
    </submittedName>
</protein>
<dbReference type="EMBL" id="VBTE01000046">
    <property type="protein sequence ID" value="TLQ05902.1"/>
    <property type="molecule type" value="Genomic_DNA"/>
</dbReference>
<dbReference type="Pfam" id="PF22016">
    <property type="entry name" value="DUF6933"/>
    <property type="match status" value="1"/>
</dbReference>